<accession>A0A7W9JJI7</accession>
<protein>
    <submittedName>
        <fullName evidence="7">Uncharacterized protein</fullName>
    </submittedName>
</protein>
<dbReference type="GO" id="GO:0005886">
    <property type="term" value="C:plasma membrane"/>
    <property type="evidence" value="ECO:0007669"/>
    <property type="project" value="UniProtKB-SubCell"/>
</dbReference>
<name>A0A7W9JJI7_9MICC</name>
<keyword evidence="8" id="KW-1185">Reference proteome</keyword>
<comment type="similarity">
    <text evidence="2">Belongs to the UPF0324 family.</text>
</comment>
<dbReference type="Pfam" id="PF03601">
    <property type="entry name" value="Cons_hypoth698"/>
    <property type="match status" value="1"/>
</dbReference>
<sequence>MPWFVVGFLAAVLVRATGWLPEPVLDVAAVVQQLLLATAMAALGLGVRLRSIAAVGPGRSCWARRALPSPWPWAARARRCSPDPALSCGKRGLRRSYVRETGASPALSCGKREPSRG</sequence>
<evidence type="ECO:0000256" key="5">
    <source>
        <dbReference type="ARBA" id="ARBA00022989"/>
    </source>
</evidence>
<evidence type="ECO:0000313" key="7">
    <source>
        <dbReference type="EMBL" id="MBB5849078.1"/>
    </source>
</evidence>
<comment type="subcellular location">
    <subcellularLocation>
        <location evidence="1">Cell membrane</location>
        <topology evidence="1">Multi-pass membrane protein</topology>
    </subcellularLocation>
</comment>
<keyword evidence="5" id="KW-1133">Transmembrane helix</keyword>
<dbReference type="InterPro" id="IPR018383">
    <property type="entry name" value="UPF0324_pro"/>
</dbReference>
<evidence type="ECO:0000256" key="3">
    <source>
        <dbReference type="ARBA" id="ARBA00022475"/>
    </source>
</evidence>
<evidence type="ECO:0000256" key="1">
    <source>
        <dbReference type="ARBA" id="ARBA00004651"/>
    </source>
</evidence>
<evidence type="ECO:0000256" key="6">
    <source>
        <dbReference type="ARBA" id="ARBA00023136"/>
    </source>
</evidence>
<proteinExistence type="inferred from homology"/>
<comment type="caution">
    <text evidence="7">The sequence shown here is derived from an EMBL/GenBank/DDBJ whole genome shotgun (WGS) entry which is preliminary data.</text>
</comment>
<dbReference type="RefSeq" id="WP_338104304.1">
    <property type="nucleotide sequence ID" value="NZ_BAABAG010000013.1"/>
</dbReference>
<organism evidence="7 8">
    <name type="scientific">Micrococcus endophyticus</name>
    <dbReference type="NCBI Taxonomy" id="455343"/>
    <lineage>
        <taxon>Bacteria</taxon>
        <taxon>Bacillati</taxon>
        <taxon>Actinomycetota</taxon>
        <taxon>Actinomycetes</taxon>
        <taxon>Micrococcales</taxon>
        <taxon>Micrococcaceae</taxon>
        <taxon>Micrococcus</taxon>
    </lineage>
</organism>
<evidence type="ECO:0000313" key="8">
    <source>
        <dbReference type="Proteomes" id="UP000567246"/>
    </source>
</evidence>
<dbReference type="AlphaFoldDB" id="A0A7W9JJI7"/>
<dbReference type="EMBL" id="JACHMW010000001">
    <property type="protein sequence ID" value="MBB5849078.1"/>
    <property type="molecule type" value="Genomic_DNA"/>
</dbReference>
<evidence type="ECO:0000256" key="2">
    <source>
        <dbReference type="ARBA" id="ARBA00007977"/>
    </source>
</evidence>
<dbReference type="Proteomes" id="UP000567246">
    <property type="component" value="Unassembled WGS sequence"/>
</dbReference>
<keyword evidence="4" id="KW-0812">Transmembrane</keyword>
<gene>
    <name evidence="7" type="ORF">HDA33_001642</name>
</gene>
<keyword evidence="6" id="KW-0472">Membrane</keyword>
<keyword evidence="3" id="KW-1003">Cell membrane</keyword>
<reference evidence="7 8" key="1">
    <citation type="submission" date="2020-08" db="EMBL/GenBank/DDBJ databases">
        <title>Sequencing the genomes of 1000 actinobacteria strains.</title>
        <authorList>
            <person name="Klenk H.-P."/>
        </authorList>
    </citation>
    <scope>NUCLEOTIDE SEQUENCE [LARGE SCALE GENOMIC DNA]</scope>
    <source>
        <strain evidence="7 8">DSM 17945</strain>
    </source>
</reference>
<evidence type="ECO:0000256" key="4">
    <source>
        <dbReference type="ARBA" id="ARBA00022692"/>
    </source>
</evidence>